<name>A0A6L3SRQ3_9HYPH</name>
<keyword evidence="3" id="KW-1185">Reference proteome</keyword>
<protein>
    <submittedName>
        <fullName evidence="2">Uncharacterized protein</fullName>
    </submittedName>
</protein>
<sequence>MNTKNDAARAERLKAALRDNLRRRKAQGRARAETSPENAAETPPGDAGAPPEPTGEPGSQA</sequence>
<evidence type="ECO:0000313" key="3">
    <source>
        <dbReference type="Proteomes" id="UP000474159"/>
    </source>
</evidence>
<reference evidence="2 3" key="1">
    <citation type="submission" date="2019-09" db="EMBL/GenBank/DDBJ databases">
        <title>YIM 48816 draft genome.</title>
        <authorList>
            <person name="Jiang L."/>
        </authorList>
    </citation>
    <scope>NUCLEOTIDE SEQUENCE [LARGE SCALE GENOMIC DNA]</scope>
    <source>
        <strain evidence="2 3">YIM 48816</strain>
    </source>
</reference>
<organism evidence="2 3">
    <name type="scientific">Methylobacterium soli</name>
    <dbReference type="NCBI Taxonomy" id="553447"/>
    <lineage>
        <taxon>Bacteria</taxon>
        <taxon>Pseudomonadati</taxon>
        <taxon>Pseudomonadota</taxon>
        <taxon>Alphaproteobacteria</taxon>
        <taxon>Hyphomicrobiales</taxon>
        <taxon>Methylobacteriaceae</taxon>
        <taxon>Methylobacterium</taxon>
    </lineage>
</organism>
<comment type="caution">
    <text evidence="2">The sequence shown here is derived from an EMBL/GenBank/DDBJ whole genome shotgun (WGS) entry which is preliminary data.</text>
</comment>
<feature type="region of interest" description="Disordered" evidence="1">
    <location>
        <begin position="1"/>
        <end position="61"/>
    </location>
</feature>
<feature type="compositionally biased region" description="Low complexity" evidence="1">
    <location>
        <begin position="39"/>
        <end position="61"/>
    </location>
</feature>
<accession>A0A6L3SRQ3</accession>
<dbReference type="Proteomes" id="UP000474159">
    <property type="component" value="Unassembled WGS sequence"/>
</dbReference>
<feature type="compositionally biased region" description="Basic and acidic residues" evidence="1">
    <location>
        <begin position="1"/>
        <end position="20"/>
    </location>
</feature>
<dbReference type="EMBL" id="VZZK01000033">
    <property type="protein sequence ID" value="KAB1075836.1"/>
    <property type="molecule type" value="Genomic_DNA"/>
</dbReference>
<evidence type="ECO:0000313" key="2">
    <source>
        <dbReference type="EMBL" id="KAB1075836.1"/>
    </source>
</evidence>
<evidence type="ECO:0000256" key="1">
    <source>
        <dbReference type="SAM" id="MobiDB-lite"/>
    </source>
</evidence>
<proteinExistence type="predicted"/>
<gene>
    <name evidence="2" type="ORF">F6X53_24480</name>
</gene>
<dbReference type="RefSeq" id="WP_151003220.1">
    <property type="nucleotide sequence ID" value="NZ_BPQY01000273.1"/>
</dbReference>
<dbReference type="AlphaFoldDB" id="A0A6L3SRQ3"/>